<protein>
    <recommendedName>
        <fullName evidence="3">DUF86 domain-containing protein</fullName>
    </recommendedName>
</protein>
<evidence type="ECO:0008006" key="3">
    <source>
        <dbReference type="Google" id="ProtNLM"/>
    </source>
</evidence>
<dbReference type="RefSeq" id="WP_219750836.1">
    <property type="nucleotide sequence ID" value="NZ_JAHXZN010000020.1"/>
</dbReference>
<sequence length="157" mass="17311">MTEGETDVLHAILARLDALLIALEEDAEALGTLPRDMSEFAAMDRGRRVASRALLKSVEQTEDQLARLFRLLPKLMLVETRGWFAQDHANFAEKLGILGDGFAWTAIIRLRNRLVHDYPLAPEAQLDPLIQAHAAIPLLTQTARSAQSFVANGGLSL</sequence>
<reference evidence="1 2" key="1">
    <citation type="submission" date="2021-07" db="EMBL/GenBank/DDBJ databases">
        <title>Sphingomonas sp.</title>
        <authorList>
            <person name="Feng G."/>
            <person name="Li J."/>
            <person name="Pan M."/>
        </authorList>
    </citation>
    <scope>NUCLEOTIDE SEQUENCE [LARGE SCALE GENOMIC DNA]</scope>
    <source>
        <strain evidence="1 2">RRHST34</strain>
    </source>
</reference>
<comment type="caution">
    <text evidence="1">The sequence shown here is derived from an EMBL/GenBank/DDBJ whole genome shotgun (WGS) entry which is preliminary data.</text>
</comment>
<evidence type="ECO:0000313" key="1">
    <source>
        <dbReference type="EMBL" id="MBW6533322.1"/>
    </source>
</evidence>
<gene>
    <name evidence="1" type="ORF">KZ820_21500</name>
</gene>
<evidence type="ECO:0000313" key="2">
    <source>
        <dbReference type="Proteomes" id="UP000759103"/>
    </source>
</evidence>
<organism evidence="1 2">
    <name type="scientific">Sphingomonas citri</name>
    <dbReference type="NCBI Taxonomy" id="2862499"/>
    <lineage>
        <taxon>Bacteria</taxon>
        <taxon>Pseudomonadati</taxon>
        <taxon>Pseudomonadota</taxon>
        <taxon>Alphaproteobacteria</taxon>
        <taxon>Sphingomonadales</taxon>
        <taxon>Sphingomonadaceae</taxon>
        <taxon>Sphingomonas</taxon>
    </lineage>
</organism>
<dbReference type="SUPFAM" id="SSF81593">
    <property type="entry name" value="Nucleotidyltransferase substrate binding subunit/domain"/>
    <property type="match status" value="1"/>
</dbReference>
<dbReference type="Proteomes" id="UP000759103">
    <property type="component" value="Unassembled WGS sequence"/>
</dbReference>
<name>A0ABS7BUX3_9SPHN</name>
<proteinExistence type="predicted"/>
<keyword evidence="2" id="KW-1185">Reference proteome</keyword>
<dbReference type="EMBL" id="JAHXZN010000020">
    <property type="protein sequence ID" value="MBW6533322.1"/>
    <property type="molecule type" value="Genomic_DNA"/>
</dbReference>
<accession>A0ABS7BUX3</accession>